<dbReference type="SFLD" id="SFLDS00003">
    <property type="entry name" value="Haloacid_Dehalogenase"/>
    <property type="match status" value="1"/>
</dbReference>
<organism evidence="5 6">
    <name type="scientific">Desulfacinum hydrothermale DSM 13146</name>
    <dbReference type="NCBI Taxonomy" id="1121390"/>
    <lineage>
        <taxon>Bacteria</taxon>
        <taxon>Pseudomonadati</taxon>
        <taxon>Thermodesulfobacteriota</taxon>
        <taxon>Syntrophobacteria</taxon>
        <taxon>Syntrophobacterales</taxon>
        <taxon>Syntrophobacteraceae</taxon>
        <taxon>Desulfacinum</taxon>
    </lineage>
</organism>
<dbReference type="InterPro" id="IPR050155">
    <property type="entry name" value="HAD-like_hydrolase_sf"/>
</dbReference>
<dbReference type="Gene3D" id="1.10.150.240">
    <property type="entry name" value="Putative phosphatase, domain 2"/>
    <property type="match status" value="1"/>
</dbReference>
<dbReference type="GO" id="GO:0008967">
    <property type="term" value="F:phosphoglycolate phosphatase activity"/>
    <property type="evidence" value="ECO:0007669"/>
    <property type="project" value="UniProtKB-EC"/>
</dbReference>
<evidence type="ECO:0000313" key="5">
    <source>
        <dbReference type="EMBL" id="SMC27701.1"/>
    </source>
</evidence>
<dbReference type="PANTHER" id="PTHR43434">
    <property type="entry name" value="PHOSPHOGLYCOLATE PHOSPHATASE"/>
    <property type="match status" value="1"/>
</dbReference>
<dbReference type="SUPFAM" id="SSF56784">
    <property type="entry name" value="HAD-like"/>
    <property type="match status" value="1"/>
</dbReference>
<dbReference type="InterPro" id="IPR023214">
    <property type="entry name" value="HAD_sf"/>
</dbReference>
<reference evidence="5 6" key="1">
    <citation type="submission" date="2017-04" db="EMBL/GenBank/DDBJ databases">
        <authorList>
            <person name="Afonso C.L."/>
            <person name="Miller P.J."/>
            <person name="Scott M.A."/>
            <person name="Spackman E."/>
            <person name="Goraichik I."/>
            <person name="Dimitrov K.M."/>
            <person name="Suarez D.L."/>
            <person name="Swayne D.E."/>
        </authorList>
    </citation>
    <scope>NUCLEOTIDE SEQUENCE [LARGE SCALE GENOMIC DNA]</scope>
    <source>
        <strain evidence="5 6">DSM 13146</strain>
    </source>
</reference>
<dbReference type="PANTHER" id="PTHR43434:SF1">
    <property type="entry name" value="PHOSPHOGLYCOLATE PHOSPHATASE"/>
    <property type="match status" value="1"/>
</dbReference>
<dbReference type="GO" id="GO:0006281">
    <property type="term" value="P:DNA repair"/>
    <property type="evidence" value="ECO:0007669"/>
    <property type="project" value="TreeGrafter"/>
</dbReference>
<dbReference type="Gene3D" id="3.40.50.1000">
    <property type="entry name" value="HAD superfamily/HAD-like"/>
    <property type="match status" value="1"/>
</dbReference>
<evidence type="ECO:0000256" key="4">
    <source>
        <dbReference type="ARBA" id="ARBA00013078"/>
    </source>
</evidence>
<keyword evidence="6" id="KW-1185">Reference proteome</keyword>
<dbReference type="NCBIfam" id="TIGR01549">
    <property type="entry name" value="HAD-SF-IA-v1"/>
    <property type="match status" value="1"/>
</dbReference>
<dbReference type="SFLD" id="SFLDG01129">
    <property type="entry name" value="C1.5:_HAD__Beta-PGM__Phosphata"/>
    <property type="match status" value="1"/>
</dbReference>
<dbReference type="InterPro" id="IPR036412">
    <property type="entry name" value="HAD-like_sf"/>
</dbReference>
<evidence type="ECO:0000256" key="3">
    <source>
        <dbReference type="ARBA" id="ARBA00006171"/>
    </source>
</evidence>
<dbReference type="Proteomes" id="UP000192783">
    <property type="component" value="Unassembled WGS sequence"/>
</dbReference>
<comment type="similarity">
    <text evidence="3">Belongs to the HAD-like hydrolase superfamily. CbbY/CbbZ/Gph/YieH family.</text>
</comment>
<accession>A0A1W1XVX6</accession>
<protein>
    <recommendedName>
        <fullName evidence="4">phosphoglycolate phosphatase</fullName>
        <ecNumber evidence="4">3.1.3.18</ecNumber>
    </recommendedName>
</protein>
<evidence type="ECO:0000313" key="6">
    <source>
        <dbReference type="Proteomes" id="UP000192783"/>
    </source>
</evidence>
<dbReference type="STRING" id="1121390.SAMN02746041_03041"/>
<proteinExistence type="inferred from homology"/>
<dbReference type="EC" id="3.1.3.18" evidence="4"/>
<dbReference type="AlphaFoldDB" id="A0A1W1XVX6"/>
<comment type="pathway">
    <text evidence="2">Organic acid metabolism; glycolate biosynthesis; glycolate from 2-phosphoglycolate: step 1/1.</text>
</comment>
<dbReference type="EMBL" id="FWXF01000023">
    <property type="protein sequence ID" value="SMC27701.1"/>
    <property type="molecule type" value="Genomic_DNA"/>
</dbReference>
<gene>
    <name evidence="5" type="ORF">SAMN02746041_03041</name>
</gene>
<evidence type="ECO:0000256" key="2">
    <source>
        <dbReference type="ARBA" id="ARBA00004818"/>
    </source>
</evidence>
<evidence type="ECO:0000256" key="1">
    <source>
        <dbReference type="ARBA" id="ARBA00000830"/>
    </source>
</evidence>
<comment type="catalytic activity">
    <reaction evidence="1">
        <text>2-phosphoglycolate + H2O = glycolate + phosphate</text>
        <dbReference type="Rhea" id="RHEA:14369"/>
        <dbReference type="ChEBI" id="CHEBI:15377"/>
        <dbReference type="ChEBI" id="CHEBI:29805"/>
        <dbReference type="ChEBI" id="CHEBI:43474"/>
        <dbReference type="ChEBI" id="CHEBI:58033"/>
        <dbReference type="EC" id="3.1.3.18"/>
    </reaction>
</comment>
<name>A0A1W1XVX6_9BACT</name>
<sequence length="230" mass="25896">MIQALVFDFDGTLAELHLDFSIMKERIAVLAETHLHRRPAPASMPALEWIEHLTREMPGANGAGEAFRREALELVVDMEMEAAQRGKLFPYTRSILRDLQAWGVPAAIITRNCSRAVRHVFPDIHRLCPCFLARDHVDKVKPHPEHLKKALSRLGVESARALMVGDHPLDIETGRRAGTLTAAVATGRVGTDELKAAGPHWVFRDCATLWQELRRLKLIEKRSESPRRSP</sequence>
<dbReference type="InterPro" id="IPR006439">
    <property type="entry name" value="HAD-SF_hydro_IA"/>
</dbReference>
<dbReference type="Pfam" id="PF00702">
    <property type="entry name" value="Hydrolase"/>
    <property type="match status" value="1"/>
</dbReference>
<dbReference type="InterPro" id="IPR023198">
    <property type="entry name" value="PGP-like_dom2"/>
</dbReference>
<dbReference type="GO" id="GO:0005829">
    <property type="term" value="C:cytosol"/>
    <property type="evidence" value="ECO:0007669"/>
    <property type="project" value="TreeGrafter"/>
</dbReference>